<reference evidence="1 2" key="1">
    <citation type="journal article" date="2018" name="Nat. Genet.">
        <title>The Rosa genome provides new insights in the design of modern roses.</title>
        <authorList>
            <person name="Bendahmane M."/>
        </authorList>
    </citation>
    <scope>NUCLEOTIDE SEQUENCE [LARGE SCALE GENOMIC DNA]</scope>
    <source>
        <strain evidence="2">cv. Old Blush</strain>
    </source>
</reference>
<dbReference type="EMBL" id="PDCK01000043">
    <property type="protein sequence ID" value="PRQ33495.1"/>
    <property type="molecule type" value="Genomic_DNA"/>
</dbReference>
<proteinExistence type="predicted"/>
<name>A0A2P6QH33_ROSCH</name>
<dbReference type="Gramene" id="PRQ33495">
    <property type="protein sequence ID" value="PRQ33495"/>
    <property type="gene ID" value="RchiOBHm_Chr5g0058251"/>
</dbReference>
<sequence length="62" mass="6771">MTILPFVCWLNCDLLFDLGIKGAELADAILFLSLSFTLSTTETQSSAKNEEIVFVRGLGVCD</sequence>
<keyword evidence="2" id="KW-1185">Reference proteome</keyword>
<evidence type="ECO:0000313" key="2">
    <source>
        <dbReference type="Proteomes" id="UP000238479"/>
    </source>
</evidence>
<gene>
    <name evidence="1" type="ORF">RchiOBHm_Chr5g0058251</name>
</gene>
<accession>A0A2P6QH33</accession>
<protein>
    <submittedName>
        <fullName evidence="1">Uncharacterized protein</fullName>
    </submittedName>
</protein>
<dbReference type="AlphaFoldDB" id="A0A2P6QH33"/>
<organism evidence="1 2">
    <name type="scientific">Rosa chinensis</name>
    <name type="common">China rose</name>
    <dbReference type="NCBI Taxonomy" id="74649"/>
    <lineage>
        <taxon>Eukaryota</taxon>
        <taxon>Viridiplantae</taxon>
        <taxon>Streptophyta</taxon>
        <taxon>Embryophyta</taxon>
        <taxon>Tracheophyta</taxon>
        <taxon>Spermatophyta</taxon>
        <taxon>Magnoliopsida</taxon>
        <taxon>eudicotyledons</taxon>
        <taxon>Gunneridae</taxon>
        <taxon>Pentapetalae</taxon>
        <taxon>rosids</taxon>
        <taxon>fabids</taxon>
        <taxon>Rosales</taxon>
        <taxon>Rosaceae</taxon>
        <taxon>Rosoideae</taxon>
        <taxon>Rosoideae incertae sedis</taxon>
        <taxon>Rosa</taxon>
    </lineage>
</organism>
<dbReference type="Proteomes" id="UP000238479">
    <property type="component" value="Chromosome 5"/>
</dbReference>
<evidence type="ECO:0000313" key="1">
    <source>
        <dbReference type="EMBL" id="PRQ33495.1"/>
    </source>
</evidence>
<comment type="caution">
    <text evidence="1">The sequence shown here is derived from an EMBL/GenBank/DDBJ whole genome shotgun (WGS) entry which is preliminary data.</text>
</comment>